<sequence length="303" mass="33516">MSILGFLRLLWSHIEIPSPQVDVYRSIPVISLSFEVSKRMTLTPTTTMTTIGGGGGGKFCGACSNQLRGYGFMSAGGKSSFHPCCLHLDRFIEVNGEKLMLNTKNISLKCNWCKTMSIRARRAVTPSWSYVLVGKDRRFHVGCIQDMMRESWRDGGIDQPMRAKQEDDTTNLTTCLSLEIKLPIDPEEERDADPLGSVAQKVADLITKNFRGSGNNPLATAMADQATMMEVLGDSLGALTRGAGSGSSQLWKVTRVLWRLLLLKIRQSIAWPADTLVGHAGRTVWTAASRPSMLWELIRPLLR</sequence>
<keyword evidence="2" id="KW-1185">Reference proteome</keyword>
<accession>A0ABD3L774</accession>
<comment type="caution">
    <text evidence="1">The sequence shown here is derived from an EMBL/GenBank/DDBJ whole genome shotgun (WGS) entry which is preliminary data.</text>
</comment>
<evidence type="ECO:0000313" key="1">
    <source>
        <dbReference type="EMBL" id="KAL3747695.1"/>
    </source>
</evidence>
<proteinExistence type="predicted"/>
<dbReference type="AlphaFoldDB" id="A0ABD3L774"/>
<evidence type="ECO:0000313" key="2">
    <source>
        <dbReference type="Proteomes" id="UP001634007"/>
    </source>
</evidence>
<gene>
    <name evidence="1" type="ORF">ACJRO7_016491</name>
</gene>
<dbReference type="EMBL" id="JBJKBG010000003">
    <property type="protein sequence ID" value="KAL3747695.1"/>
    <property type="molecule type" value="Genomic_DNA"/>
</dbReference>
<dbReference type="PANTHER" id="PTHR46477:SF3">
    <property type="entry name" value="CYSTEINE_HISTIDINE-RICH C1 DOMAIN FAMILY PROTEIN"/>
    <property type="match status" value="1"/>
</dbReference>
<dbReference type="Proteomes" id="UP001634007">
    <property type="component" value="Unassembled WGS sequence"/>
</dbReference>
<reference evidence="1 2" key="1">
    <citation type="submission" date="2024-11" db="EMBL/GenBank/DDBJ databases">
        <title>Chromosome-level genome assembly of Eucalyptus globulus Labill. provides insights into its genome evolution.</title>
        <authorList>
            <person name="Li X."/>
        </authorList>
    </citation>
    <scope>NUCLEOTIDE SEQUENCE [LARGE SCALE GENOMIC DNA]</scope>
    <source>
        <strain evidence="1">CL2024</strain>
        <tissue evidence="1">Fresh tender leaves</tissue>
    </source>
</reference>
<name>A0ABD3L774_EUCGL</name>
<protein>
    <submittedName>
        <fullName evidence="1">Uncharacterized protein</fullName>
    </submittedName>
</protein>
<organism evidence="1 2">
    <name type="scientific">Eucalyptus globulus</name>
    <name type="common">Tasmanian blue gum</name>
    <dbReference type="NCBI Taxonomy" id="34317"/>
    <lineage>
        <taxon>Eukaryota</taxon>
        <taxon>Viridiplantae</taxon>
        <taxon>Streptophyta</taxon>
        <taxon>Embryophyta</taxon>
        <taxon>Tracheophyta</taxon>
        <taxon>Spermatophyta</taxon>
        <taxon>Magnoliopsida</taxon>
        <taxon>eudicotyledons</taxon>
        <taxon>Gunneridae</taxon>
        <taxon>Pentapetalae</taxon>
        <taxon>rosids</taxon>
        <taxon>malvids</taxon>
        <taxon>Myrtales</taxon>
        <taxon>Myrtaceae</taxon>
        <taxon>Myrtoideae</taxon>
        <taxon>Eucalypteae</taxon>
        <taxon>Eucalyptus</taxon>
    </lineage>
</organism>
<dbReference type="PANTHER" id="PTHR46477">
    <property type="entry name" value="CYSTEINE/HISTIDINE-RICH C1 DOMAIN FAMILY PROTEIN"/>
    <property type="match status" value="1"/>
</dbReference>